<comment type="caution">
    <text evidence="1">The sequence shown here is derived from an EMBL/GenBank/DDBJ whole genome shotgun (WGS) entry which is preliminary data.</text>
</comment>
<proteinExistence type="predicted"/>
<sequence>MSDPDDSKSASGIPAWQRESQHSAAESPSQSESTSQETKSEDSAEDNLEVARRFLEDDEIKNSPREKKEEFLKTKGLSSSEIEELLGNSSASEAAQEQIAQTEPVPADPATITTPEPHSTSPNDVSLPRANDNPPVVTYPEFLTKPSRPPPLITANGIFNTLYAFAGISTLLYGTSKFVVAPMVENLNEARDELHETTSQKLSAIIEKLEGTVSEIPSKKHTVDQHEDNASSSDDTEDPSELFHRDIGTQTSFPSSPRLGVTSGLNEKTEGPQPNSSKLENIARFANQIKDTCTSETDDLVHIKSSMDLLKDDLMQMAYPAPKDFSSGLYGYRSNEPDDEIKKVKDNIRRIKGVMLSTRNFPASVR</sequence>
<gene>
    <name evidence="1" type="ORF">CTRU02_203422</name>
</gene>
<dbReference type="Proteomes" id="UP000805649">
    <property type="component" value="Unassembled WGS sequence"/>
</dbReference>
<evidence type="ECO:0000313" key="2">
    <source>
        <dbReference type="Proteomes" id="UP000805649"/>
    </source>
</evidence>
<protein>
    <submittedName>
        <fullName evidence="1">Peroxin 14 17</fullName>
    </submittedName>
</protein>
<evidence type="ECO:0000313" key="1">
    <source>
        <dbReference type="EMBL" id="KAL0940659.1"/>
    </source>
</evidence>
<dbReference type="EMBL" id="VUJX02000002">
    <property type="protein sequence ID" value="KAL0940659.1"/>
    <property type="molecule type" value="Genomic_DNA"/>
</dbReference>
<organism evidence="1 2">
    <name type="scientific">Colletotrichum truncatum</name>
    <name type="common">Anthracnose fungus</name>
    <name type="synonym">Colletotrichum capsici</name>
    <dbReference type="NCBI Taxonomy" id="5467"/>
    <lineage>
        <taxon>Eukaryota</taxon>
        <taxon>Fungi</taxon>
        <taxon>Dikarya</taxon>
        <taxon>Ascomycota</taxon>
        <taxon>Pezizomycotina</taxon>
        <taxon>Sordariomycetes</taxon>
        <taxon>Hypocreomycetidae</taxon>
        <taxon>Glomerellales</taxon>
        <taxon>Glomerellaceae</taxon>
        <taxon>Colletotrichum</taxon>
        <taxon>Colletotrichum truncatum species complex</taxon>
    </lineage>
</organism>
<name>A0ACC3Z993_COLTU</name>
<reference evidence="1 2" key="1">
    <citation type="journal article" date="2020" name="Phytopathology">
        <title>Genome Sequence Resources of Colletotrichum truncatum, C. plurivorum, C. musicola, and C. sojae: Four Species Pathogenic to Soybean (Glycine max).</title>
        <authorList>
            <person name="Rogerio F."/>
            <person name="Boufleur T.R."/>
            <person name="Ciampi-Guillardi M."/>
            <person name="Sukno S.A."/>
            <person name="Thon M.R."/>
            <person name="Massola Junior N.S."/>
            <person name="Baroncelli R."/>
        </authorList>
    </citation>
    <scope>NUCLEOTIDE SEQUENCE [LARGE SCALE GENOMIC DNA]</scope>
    <source>
        <strain evidence="1 2">CMES1059</strain>
    </source>
</reference>
<accession>A0ACC3Z993</accession>
<keyword evidence="2" id="KW-1185">Reference proteome</keyword>